<reference evidence="15 16" key="1">
    <citation type="journal article" date="2009" name="Science">
        <title>Green evolution and dynamic adaptations revealed by genomes of the marine picoeukaryotes Micromonas.</title>
        <authorList>
            <person name="Worden A.Z."/>
            <person name="Lee J.H."/>
            <person name="Mock T."/>
            <person name="Rouze P."/>
            <person name="Simmons M.P."/>
            <person name="Aerts A.L."/>
            <person name="Allen A.E."/>
            <person name="Cuvelier M.L."/>
            <person name="Derelle E."/>
            <person name="Everett M.V."/>
            <person name="Foulon E."/>
            <person name="Grimwood J."/>
            <person name="Gundlach H."/>
            <person name="Henrissat B."/>
            <person name="Napoli C."/>
            <person name="McDonald S.M."/>
            <person name="Parker M.S."/>
            <person name="Rombauts S."/>
            <person name="Salamov A."/>
            <person name="Von Dassow P."/>
            <person name="Badger J.H."/>
            <person name="Coutinho P.M."/>
            <person name="Demir E."/>
            <person name="Dubchak I."/>
            <person name="Gentemann C."/>
            <person name="Eikrem W."/>
            <person name="Gready J.E."/>
            <person name="John U."/>
            <person name="Lanier W."/>
            <person name="Lindquist E.A."/>
            <person name="Lucas S."/>
            <person name="Mayer K.F."/>
            <person name="Moreau H."/>
            <person name="Not F."/>
            <person name="Otillar R."/>
            <person name="Panaud O."/>
            <person name="Pangilinan J."/>
            <person name="Paulsen I."/>
            <person name="Piegu B."/>
            <person name="Poliakov A."/>
            <person name="Robbens S."/>
            <person name="Schmutz J."/>
            <person name="Toulza E."/>
            <person name="Wyss T."/>
            <person name="Zelensky A."/>
            <person name="Zhou K."/>
            <person name="Armbrust E.V."/>
            <person name="Bhattacharya D."/>
            <person name="Goodenough U.W."/>
            <person name="Van de Peer Y."/>
            <person name="Grigoriev I.V."/>
        </authorList>
    </citation>
    <scope>NUCLEOTIDE SEQUENCE [LARGE SCALE GENOMIC DNA]</scope>
    <source>
        <strain evidence="16">RCC299 / NOUM17</strain>
    </source>
</reference>
<dbReference type="InterPro" id="IPR031127">
    <property type="entry name" value="E3_UB_ligase_RBR"/>
</dbReference>
<dbReference type="CDD" id="cd20346">
    <property type="entry name" value="BRcat_RBR_ANKIB1"/>
    <property type="match status" value="1"/>
</dbReference>
<dbReference type="Gene3D" id="3.30.40.10">
    <property type="entry name" value="Zinc/RING finger domain, C3HC4 (zinc finger)"/>
    <property type="match status" value="1"/>
</dbReference>
<keyword evidence="10" id="KW-0862">Zinc</keyword>
<dbReference type="InterPro" id="IPR013083">
    <property type="entry name" value="Znf_RING/FYVE/PHD"/>
</dbReference>
<dbReference type="OrthoDB" id="10009520at2759"/>
<dbReference type="AlphaFoldDB" id="C1FIU4"/>
<evidence type="ECO:0000259" key="14">
    <source>
        <dbReference type="PROSITE" id="PS51873"/>
    </source>
</evidence>
<keyword evidence="5" id="KW-0808">Transferase</keyword>
<dbReference type="InParanoid" id="C1FIU4"/>
<dbReference type="CDD" id="cd22583">
    <property type="entry name" value="Rcat_RBR_ARI7-like"/>
    <property type="match status" value="1"/>
</dbReference>
<dbReference type="FunCoup" id="C1FIU4">
    <property type="interactions" value="942"/>
</dbReference>
<dbReference type="GeneID" id="8248107"/>
<comment type="function">
    <text evidence="2">Might act as an E3 ubiquitin-protein ligase, or as part of E3 complex, which accepts ubiquitin from specific E2 ubiquitin-conjugating enzymes and then transfers it to substrates.</text>
</comment>
<proteinExistence type="inferred from homology"/>
<dbReference type="PROSITE" id="PS50089">
    <property type="entry name" value="ZF_RING_2"/>
    <property type="match status" value="1"/>
</dbReference>
<keyword evidence="6" id="KW-0479">Metal-binding</keyword>
<dbReference type="Pfam" id="PF01485">
    <property type="entry name" value="IBR"/>
    <property type="match status" value="1"/>
</dbReference>
<dbReference type="FunFam" id="3.30.40.10:FF:000019">
    <property type="entry name" value="RBR-type E3 ubiquitin transferase"/>
    <property type="match status" value="1"/>
</dbReference>
<evidence type="ECO:0000256" key="3">
    <source>
        <dbReference type="ARBA" id="ARBA00005884"/>
    </source>
</evidence>
<dbReference type="FunFam" id="1.20.120.1750:FF:000027">
    <property type="entry name" value="RBR-type E3 ubiquitin transferase"/>
    <property type="match status" value="1"/>
</dbReference>
<evidence type="ECO:0000256" key="6">
    <source>
        <dbReference type="ARBA" id="ARBA00022723"/>
    </source>
</evidence>
<name>C1FIU4_MICCC</name>
<feature type="domain" description="RING-type" evidence="13">
    <location>
        <begin position="123"/>
        <end position="169"/>
    </location>
</feature>
<sequence>MSQGAGTQDTDDSDPDEGDADYGNAILSGVEAHVVKREEYRCLDAEQVLERQREAVRGVTQVLQVTQDDATQLLRAFKWNVNRVNDEWFGDEEGIREKVGLESSSSAPDEASGMVDDGAEVTCSVCYDEFPASKHTHVGCGHNFCATCWSGYLENAVSDGPSVLDLRCPQEGCKRRVPEPMAKRYLKGESAERLDVFKWRSWVDDNPRVKWCTGAGCEVAVLCHGDRGEGPVDVHCGCGASFCWSCQEDAHRPVDCETVKKWLVKNSAESENMNWILANTKPCPACKRPIEKNLGCMHMVCSQCKFEFCWMCCGKWSEHGERTGGYYACNKYSQSREKEGASEEEKRRAAAKQSLERYTHYYERWAAHGASQTKAAKDLAEMREAKILRLGDLQNTPVSQLKFVLEAMEQIAECRRVLKWTYGYGYYWMEEDGLRKKFFEFIQGDAESTLELLTEAVEKDLEEFFTEEKSLADFADFRGRLTGLTTTVKKYFTTMVTELEEGLPGVGSEVVRAVSLEATPAAEEPPKLRRSARLA</sequence>
<dbReference type="STRING" id="296587.C1FIU4"/>
<dbReference type="EMBL" id="CP001577">
    <property type="protein sequence ID" value="ACO70237.1"/>
    <property type="molecule type" value="Genomic_DNA"/>
</dbReference>
<dbReference type="PANTHER" id="PTHR11685">
    <property type="entry name" value="RBR FAMILY RING FINGER AND IBR DOMAIN-CONTAINING"/>
    <property type="match status" value="1"/>
</dbReference>
<evidence type="ECO:0000256" key="12">
    <source>
        <dbReference type="SAM" id="MobiDB-lite"/>
    </source>
</evidence>
<evidence type="ECO:0000256" key="1">
    <source>
        <dbReference type="ARBA" id="ARBA00001798"/>
    </source>
</evidence>
<gene>
    <name evidence="15" type="ORF">MICPUN_87045</name>
</gene>
<dbReference type="InterPro" id="IPR002867">
    <property type="entry name" value="IBR_dom"/>
</dbReference>
<keyword evidence="16" id="KW-1185">Reference proteome</keyword>
<dbReference type="InterPro" id="IPR045840">
    <property type="entry name" value="Ariadne"/>
</dbReference>
<dbReference type="InterPro" id="IPR048962">
    <property type="entry name" value="ARIH1-like_UBL"/>
</dbReference>
<dbReference type="GO" id="GO:0061630">
    <property type="term" value="F:ubiquitin protein ligase activity"/>
    <property type="evidence" value="ECO:0007669"/>
    <property type="project" value="UniProtKB-EC"/>
</dbReference>
<feature type="compositionally biased region" description="Acidic residues" evidence="12">
    <location>
        <begin position="9"/>
        <end position="20"/>
    </location>
</feature>
<dbReference type="Pfam" id="PF21235">
    <property type="entry name" value="UBA_ARI1"/>
    <property type="match status" value="1"/>
</dbReference>
<evidence type="ECO:0000256" key="10">
    <source>
        <dbReference type="ARBA" id="ARBA00022833"/>
    </source>
</evidence>
<dbReference type="Gene3D" id="1.20.120.1750">
    <property type="match status" value="1"/>
</dbReference>
<dbReference type="eggNOG" id="KOG1815">
    <property type="taxonomic scope" value="Eukaryota"/>
</dbReference>
<comment type="similarity">
    <text evidence="3">Belongs to the RBR family. Ariadne subfamily.</text>
</comment>
<feature type="region of interest" description="Disordered" evidence="12">
    <location>
        <begin position="1"/>
        <end position="23"/>
    </location>
</feature>
<dbReference type="Pfam" id="PF19422">
    <property type="entry name" value="Ariadne"/>
    <property type="match status" value="1"/>
</dbReference>
<organism evidence="15 16">
    <name type="scientific">Micromonas commoda (strain RCC299 / NOUM17 / CCMP2709)</name>
    <name type="common">Picoplanktonic green alga</name>
    <dbReference type="NCBI Taxonomy" id="296587"/>
    <lineage>
        <taxon>Eukaryota</taxon>
        <taxon>Viridiplantae</taxon>
        <taxon>Chlorophyta</taxon>
        <taxon>Mamiellophyceae</taxon>
        <taxon>Mamiellales</taxon>
        <taxon>Mamiellaceae</taxon>
        <taxon>Micromonas</taxon>
    </lineage>
</organism>
<evidence type="ECO:0000313" key="16">
    <source>
        <dbReference type="Proteomes" id="UP000002009"/>
    </source>
</evidence>
<comment type="catalytic activity">
    <reaction evidence="1">
        <text>[E2 ubiquitin-conjugating enzyme]-S-ubiquitinyl-L-cysteine + [acceptor protein]-L-lysine = [E2 ubiquitin-conjugating enzyme]-L-cysteine + [acceptor protein]-N(6)-ubiquitinyl-L-lysine.</text>
        <dbReference type="EC" id="2.3.2.31"/>
    </reaction>
</comment>
<dbReference type="GO" id="GO:0008270">
    <property type="term" value="F:zinc ion binding"/>
    <property type="evidence" value="ECO:0007669"/>
    <property type="project" value="UniProtKB-KW"/>
</dbReference>
<dbReference type="KEGG" id="mis:MICPUN_87045"/>
<evidence type="ECO:0000256" key="9">
    <source>
        <dbReference type="ARBA" id="ARBA00022786"/>
    </source>
</evidence>
<dbReference type="Pfam" id="PF22191">
    <property type="entry name" value="IBR_1"/>
    <property type="match status" value="1"/>
</dbReference>
<protein>
    <recommendedName>
        <fullName evidence="4">RBR-type E3 ubiquitin transferase</fullName>
        <ecNumber evidence="4">2.3.2.31</ecNumber>
    </recommendedName>
</protein>
<evidence type="ECO:0000256" key="8">
    <source>
        <dbReference type="ARBA" id="ARBA00022771"/>
    </source>
</evidence>
<evidence type="ECO:0000256" key="11">
    <source>
        <dbReference type="PROSITE-ProRule" id="PRU00175"/>
    </source>
</evidence>
<evidence type="ECO:0000256" key="2">
    <source>
        <dbReference type="ARBA" id="ARBA00003976"/>
    </source>
</evidence>
<keyword evidence="9" id="KW-0833">Ubl conjugation pathway</keyword>
<keyword evidence="8 11" id="KW-0863">Zinc-finger</keyword>
<keyword evidence="7" id="KW-0677">Repeat</keyword>
<dbReference type="PROSITE" id="PS51873">
    <property type="entry name" value="TRIAD"/>
    <property type="match status" value="1"/>
</dbReference>
<dbReference type="InterPro" id="IPR001841">
    <property type="entry name" value="Znf_RING"/>
</dbReference>
<dbReference type="EC" id="2.3.2.31" evidence="4"/>
<evidence type="ECO:0000313" key="15">
    <source>
        <dbReference type="EMBL" id="ACO70237.1"/>
    </source>
</evidence>
<dbReference type="OMA" id="EGWPCER"/>
<dbReference type="RefSeq" id="XP_002508979.1">
    <property type="nucleotide sequence ID" value="XM_002508933.1"/>
</dbReference>
<evidence type="ECO:0000259" key="13">
    <source>
        <dbReference type="PROSITE" id="PS50089"/>
    </source>
</evidence>
<evidence type="ECO:0000256" key="7">
    <source>
        <dbReference type="ARBA" id="ARBA00022737"/>
    </source>
</evidence>
<evidence type="ECO:0000256" key="5">
    <source>
        <dbReference type="ARBA" id="ARBA00022679"/>
    </source>
</evidence>
<accession>C1FIU4</accession>
<feature type="domain" description="RING-type" evidence="14">
    <location>
        <begin position="119"/>
        <end position="333"/>
    </location>
</feature>
<dbReference type="InterPro" id="IPR044066">
    <property type="entry name" value="TRIAD_supradom"/>
</dbReference>
<dbReference type="SMART" id="SM00647">
    <property type="entry name" value="IBR"/>
    <property type="match status" value="2"/>
</dbReference>
<dbReference type="GO" id="GO:0016567">
    <property type="term" value="P:protein ubiquitination"/>
    <property type="evidence" value="ECO:0007669"/>
    <property type="project" value="InterPro"/>
</dbReference>
<dbReference type="Proteomes" id="UP000002009">
    <property type="component" value="Chromosome 12"/>
</dbReference>
<dbReference type="SUPFAM" id="SSF57850">
    <property type="entry name" value="RING/U-box"/>
    <property type="match status" value="3"/>
</dbReference>
<evidence type="ECO:0000256" key="4">
    <source>
        <dbReference type="ARBA" id="ARBA00012251"/>
    </source>
</evidence>